<reference evidence="2" key="1">
    <citation type="submission" date="2024-06" db="EMBL/GenBank/DDBJ databases">
        <title>Hwangdonia haimaensis gen. nov., sp. nov., a member of the family Flavobacteriaceae isolated from the haima cold seep.</title>
        <authorList>
            <person name="Li J."/>
        </authorList>
    </citation>
    <scope>NUCLEOTIDE SEQUENCE [LARGE SCALE GENOMIC DNA]</scope>
    <source>
        <strain evidence="2">SCSIO 19198</strain>
    </source>
</reference>
<dbReference type="RefSeq" id="WP_316983700.1">
    <property type="nucleotide sequence ID" value="NZ_CP136521.1"/>
</dbReference>
<name>A0AA97EMB4_9FLAO</name>
<evidence type="ECO:0000313" key="1">
    <source>
        <dbReference type="EMBL" id="WOD44024.1"/>
    </source>
</evidence>
<dbReference type="EMBL" id="CP136521">
    <property type="protein sequence ID" value="WOD44024.1"/>
    <property type="molecule type" value="Genomic_DNA"/>
</dbReference>
<dbReference type="KEGG" id="hws:RNZ46_01895"/>
<dbReference type="Proteomes" id="UP001302486">
    <property type="component" value="Chromosome"/>
</dbReference>
<dbReference type="AlphaFoldDB" id="A0AA97EMB4"/>
<protein>
    <submittedName>
        <fullName evidence="1">Uncharacterized protein</fullName>
    </submittedName>
</protein>
<organism evidence="1 2">
    <name type="scientific">Hwangdonia lutea</name>
    <dbReference type="NCBI Taxonomy" id="3075823"/>
    <lineage>
        <taxon>Bacteria</taxon>
        <taxon>Pseudomonadati</taxon>
        <taxon>Bacteroidota</taxon>
        <taxon>Flavobacteriia</taxon>
        <taxon>Flavobacteriales</taxon>
        <taxon>Flavobacteriaceae</taxon>
        <taxon>Hwangdonia</taxon>
    </lineage>
</organism>
<keyword evidence="2" id="KW-1185">Reference proteome</keyword>
<accession>A0AA97EMB4</accession>
<sequence length="127" mass="14468">MKQLFRNIVTLSVLLVYSLGTTISVQNVVSHSVLNVEKHQGDTVKDAQASKALAAYLYSNNDFIDSVLNNFSFDFDFETEDFKSSFSALKHKESYTQNKVNTYLNHSKHIRPALSIKVLLYPFHTFS</sequence>
<proteinExistence type="predicted"/>
<evidence type="ECO:0000313" key="2">
    <source>
        <dbReference type="Proteomes" id="UP001302486"/>
    </source>
</evidence>
<gene>
    <name evidence="1" type="ORF">RNZ46_01895</name>
</gene>